<evidence type="ECO:0000259" key="3">
    <source>
        <dbReference type="PROSITE" id="PS50883"/>
    </source>
</evidence>
<dbReference type="Pfam" id="PF00563">
    <property type="entry name" value="EAL"/>
    <property type="match status" value="1"/>
</dbReference>
<dbReference type="PROSITE" id="PS50112">
    <property type="entry name" value="PAS"/>
    <property type="match status" value="1"/>
</dbReference>
<dbReference type="InterPro" id="IPR035965">
    <property type="entry name" value="PAS-like_dom_sf"/>
</dbReference>
<evidence type="ECO:0000313" key="5">
    <source>
        <dbReference type="EMBL" id="TSH90168.1"/>
    </source>
</evidence>
<sequence>MHTLQYPVPEDEERRLNVLAEYQLLDTPATQDFDRLVNLAARLFRVPIVLISLVDRDRQFFKARVGLDVCETSREVSFCAHAIMQDDILLVPDALADLRFSSNPLVLGPPFIRFYAGKPLAASTGEKLGTVCLIDSEAHTHFSEDDRQNLSDLAALIVDRMEMYRLEHLRSVSQSRFENIAVTSPDAIICSDVAGKITFWNRSAEQLFGYAAKEVLHKPGSVIVPDSWRRIYDDELERLQHGDEMKLADRTIELSGLRKDGTEFPAELSLSTWGEADNVSVGAIVRDITERRKNEERLFRLASIDALTDLPNRGAWRACLETTLAGEVAVTVLLLDLDCFKEVNDTLGHSAGDAVLKEVAQRMATACDDAIMLARLGGDEFVALLPGNDEARARAAAERLVAAISKPYEFGGQSIEIVGVSIGIALAPLHGVLGEEVLGAADLALYKAKAAGKGGYEMFTPAFREVAIARRAFQRELRQAFENAEFELFYQPVMFAHTRRLAGAEALIRWRHPLRGLLTPASFIDVLSEKPSAPAIGEWIMRTACRQAAQWRKTVADFTISVNLFEAQLRSGYLLTAVQDALADTGLPADALELEIVENILLRDDKSTSKLLEGLRELGVSLAFDDYGTGFASLSLLKRYPVSRLKIDRSFIRNVTSDKEDAAVVTAIIYLCKSFGLEVIAEGVETESQLAFLRESGCPQVQGFLFGEPMPAPDFAARFL</sequence>
<feature type="domain" description="PAS" evidence="1">
    <location>
        <begin position="173"/>
        <end position="243"/>
    </location>
</feature>
<reference evidence="5 6" key="1">
    <citation type="submission" date="2019-07" db="EMBL/GenBank/DDBJ databases">
        <title>Qingshengfaniella alkalisoli gen. nov., sp. nov., isolated from saline soil.</title>
        <authorList>
            <person name="Xu L."/>
            <person name="Huang X.-X."/>
            <person name="Sun J.-Q."/>
        </authorList>
    </citation>
    <scope>NUCLEOTIDE SEQUENCE [LARGE SCALE GENOMIC DNA]</scope>
    <source>
        <strain evidence="5 6">DSM 27279</strain>
    </source>
</reference>
<dbReference type="GO" id="GO:0006355">
    <property type="term" value="P:regulation of DNA-templated transcription"/>
    <property type="evidence" value="ECO:0007669"/>
    <property type="project" value="InterPro"/>
</dbReference>
<dbReference type="SMART" id="SM00065">
    <property type="entry name" value="GAF"/>
    <property type="match status" value="1"/>
</dbReference>
<dbReference type="InterPro" id="IPR000014">
    <property type="entry name" value="PAS"/>
</dbReference>
<dbReference type="RefSeq" id="WP_143950082.1">
    <property type="nucleotide sequence ID" value="NZ_BAABMB010000003.1"/>
</dbReference>
<dbReference type="OrthoDB" id="9813903at2"/>
<evidence type="ECO:0000259" key="4">
    <source>
        <dbReference type="PROSITE" id="PS50887"/>
    </source>
</evidence>
<dbReference type="Gene3D" id="3.20.20.450">
    <property type="entry name" value="EAL domain"/>
    <property type="match status" value="1"/>
</dbReference>
<dbReference type="EMBL" id="VLTJ01000039">
    <property type="protein sequence ID" value="TSH90168.1"/>
    <property type="molecule type" value="Genomic_DNA"/>
</dbReference>
<dbReference type="Gene3D" id="3.30.450.40">
    <property type="match status" value="1"/>
</dbReference>
<feature type="domain" description="GGDEF" evidence="4">
    <location>
        <begin position="328"/>
        <end position="461"/>
    </location>
</feature>
<protein>
    <submittedName>
        <fullName evidence="5">EAL domain-containing protein</fullName>
    </submittedName>
</protein>
<dbReference type="SMART" id="SM00052">
    <property type="entry name" value="EAL"/>
    <property type="match status" value="1"/>
</dbReference>
<dbReference type="InterPro" id="IPR029787">
    <property type="entry name" value="Nucleotide_cyclase"/>
</dbReference>
<keyword evidence="6" id="KW-1185">Reference proteome</keyword>
<comment type="caution">
    <text evidence="5">The sequence shown here is derived from an EMBL/GenBank/DDBJ whole genome shotgun (WGS) entry which is preliminary data.</text>
</comment>
<dbReference type="Gene3D" id="3.30.450.20">
    <property type="entry name" value="PAS domain"/>
    <property type="match status" value="1"/>
</dbReference>
<dbReference type="PROSITE" id="PS50887">
    <property type="entry name" value="GGDEF"/>
    <property type="match status" value="1"/>
</dbReference>
<accession>A0A556ABA8</accession>
<dbReference type="SMART" id="SM00267">
    <property type="entry name" value="GGDEF"/>
    <property type="match status" value="1"/>
</dbReference>
<dbReference type="Pfam" id="PF01590">
    <property type="entry name" value="GAF"/>
    <property type="match status" value="1"/>
</dbReference>
<dbReference type="InterPro" id="IPR035919">
    <property type="entry name" value="EAL_sf"/>
</dbReference>
<dbReference type="PANTHER" id="PTHR44757">
    <property type="entry name" value="DIGUANYLATE CYCLASE DGCP"/>
    <property type="match status" value="1"/>
</dbReference>
<dbReference type="CDD" id="cd01948">
    <property type="entry name" value="EAL"/>
    <property type="match status" value="1"/>
</dbReference>
<dbReference type="InterPro" id="IPR001633">
    <property type="entry name" value="EAL_dom"/>
</dbReference>
<organism evidence="5 6">
    <name type="scientific">Verticiella sediminum</name>
    <dbReference type="NCBI Taxonomy" id="1247510"/>
    <lineage>
        <taxon>Bacteria</taxon>
        <taxon>Pseudomonadati</taxon>
        <taxon>Pseudomonadota</taxon>
        <taxon>Betaproteobacteria</taxon>
        <taxon>Burkholderiales</taxon>
        <taxon>Alcaligenaceae</taxon>
        <taxon>Verticiella</taxon>
    </lineage>
</organism>
<dbReference type="SMART" id="SM00091">
    <property type="entry name" value="PAS"/>
    <property type="match status" value="1"/>
</dbReference>
<feature type="domain" description="EAL" evidence="3">
    <location>
        <begin position="470"/>
        <end position="720"/>
    </location>
</feature>
<evidence type="ECO:0000313" key="6">
    <source>
        <dbReference type="Proteomes" id="UP000318405"/>
    </source>
</evidence>
<dbReference type="PANTHER" id="PTHR44757:SF2">
    <property type="entry name" value="BIOFILM ARCHITECTURE MAINTENANCE PROTEIN MBAA"/>
    <property type="match status" value="1"/>
</dbReference>
<dbReference type="PROSITE" id="PS50113">
    <property type="entry name" value="PAC"/>
    <property type="match status" value="1"/>
</dbReference>
<dbReference type="SUPFAM" id="SSF141868">
    <property type="entry name" value="EAL domain-like"/>
    <property type="match status" value="1"/>
</dbReference>
<feature type="domain" description="PAC" evidence="2">
    <location>
        <begin position="250"/>
        <end position="300"/>
    </location>
</feature>
<dbReference type="InterPro" id="IPR013767">
    <property type="entry name" value="PAS_fold"/>
</dbReference>
<proteinExistence type="predicted"/>
<dbReference type="Pfam" id="PF00990">
    <property type="entry name" value="GGDEF"/>
    <property type="match status" value="1"/>
</dbReference>
<dbReference type="InterPro" id="IPR052155">
    <property type="entry name" value="Biofilm_reg_signaling"/>
</dbReference>
<evidence type="ECO:0000259" key="2">
    <source>
        <dbReference type="PROSITE" id="PS50113"/>
    </source>
</evidence>
<dbReference type="CDD" id="cd00130">
    <property type="entry name" value="PAS"/>
    <property type="match status" value="1"/>
</dbReference>
<dbReference type="AlphaFoldDB" id="A0A556ABA8"/>
<dbReference type="PROSITE" id="PS50883">
    <property type="entry name" value="EAL"/>
    <property type="match status" value="1"/>
</dbReference>
<evidence type="ECO:0000259" key="1">
    <source>
        <dbReference type="PROSITE" id="PS50112"/>
    </source>
</evidence>
<dbReference type="Proteomes" id="UP000318405">
    <property type="component" value="Unassembled WGS sequence"/>
</dbReference>
<dbReference type="InterPro" id="IPR029016">
    <property type="entry name" value="GAF-like_dom_sf"/>
</dbReference>
<gene>
    <name evidence="5" type="ORF">FOZ76_20225</name>
</gene>
<dbReference type="SUPFAM" id="SSF55785">
    <property type="entry name" value="PYP-like sensor domain (PAS domain)"/>
    <property type="match status" value="1"/>
</dbReference>
<dbReference type="InterPro" id="IPR000700">
    <property type="entry name" value="PAS-assoc_C"/>
</dbReference>
<dbReference type="Pfam" id="PF00989">
    <property type="entry name" value="PAS"/>
    <property type="match status" value="1"/>
</dbReference>
<dbReference type="InterPro" id="IPR043128">
    <property type="entry name" value="Rev_trsase/Diguanyl_cyclase"/>
</dbReference>
<dbReference type="SUPFAM" id="SSF55781">
    <property type="entry name" value="GAF domain-like"/>
    <property type="match status" value="1"/>
</dbReference>
<name>A0A556ABA8_9BURK</name>
<dbReference type="InterPro" id="IPR003018">
    <property type="entry name" value="GAF"/>
</dbReference>
<dbReference type="CDD" id="cd01949">
    <property type="entry name" value="GGDEF"/>
    <property type="match status" value="1"/>
</dbReference>
<dbReference type="Gene3D" id="3.30.70.270">
    <property type="match status" value="1"/>
</dbReference>
<dbReference type="NCBIfam" id="TIGR00254">
    <property type="entry name" value="GGDEF"/>
    <property type="match status" value="1"/>
</dbReference>
<dbReference type="InterPro" id="IPR000160">
    <property type="entry name" value="GGDEF_dom"/>
</dbReference>
<dbReference type="SUPFAM" id="SSF55073">
    <property type="entry name" value="Nucleotide cyclase"/>
    <property type="match status" value="1"/>
</dbReference>
<dbReference type="NCBIfam" id="TIGR00229">
    <property type="entry name" value="sensory_box"/>
    <property type="match status" value="1"/>
</dbReference>